<keyword evidence="10" id="KW-1185">Reference proteome</keyword>
<feature type="transmembrane region" description="Helical" evidence="7">
    <location>
        <begin position="269"/>
        <end position="294"/>
    </location>
</feature>
<gene>
    <name evidence="9" type="ORF">EEB11_19175</name>
</gene>
<evidence type="ECO:0000313" key="10">
    <source>
        <dbReference type="Proteomes" id="UP000297741"/>
    </source>
</evidence>
<dbReference type="Gene3D" id="1.10.3720.10">
    <property type="entry name" value="MetI-like"/>
    <property type="match status" value="1"/>
</dbReference>
<sequence length="303" mass="33250">MAKSKRAWFQGDWVTPAEARWGLILVLPVMALFLALKIAPLMYGGYLSLTQYSLLQPPRFIGLANYERLFNDARALQAFRVTLYYTVGTVVPATILSLAVAVMLDTRLRGMGVFRTVFYMPQVASWVAIGVAWLYVMNPAFGPFNYLLSLFGIERQGFLASGSQALPTLIGIGVWRQMGYSVVIFLAGLQGIPQSLREAAVMDGASWWRSFTQVTLPILMPTTMFVIVTAVIFNLQVFDQVVVLTGGGPGRATTTAVLFSYNQAFQSFAMGYAAAVAVVLFVAIMILSLLLLGLSGQLSRKNR</sequence>
<dbReference type="PROSITE" id="PS50928">
    <property type="entry name" value="ABC_TM1"/>
    <property type="match status" value="1"/>
</dbReference>
<evidence type="ECO:0000313" key="9">
    <source>
        <dbReference type="EMBL" id="TGD41277.1"/>
    </source>
</evidence>
<feature type="transmembrane region" description="Helical" evidence="7">
    <location>
        <begin position="83"/>
        <end position="104"/>
    </location>
</feature>
<comment type="caution">
    <text evidence="9">The sequence shown here is derived from an EMBL/GenBank/DDBJ whole genome shotgun (WGS) entry which is preliminary data.</text>
</comment>
<keyword evidence="5 7" id="KW-1133">Transmembrane helix</keyword>
<name>A0ABY2KGH7_9RHOB</name>
<dbReference type="InterPro" id="IPR051393">
    <property type="entry name" value="ABC_transporter_permease"/>
</dbReference>
<dbReference type="InterPro" id="IPR035906">
    <property type="entry name" value="MetI-like_sf"/>
</dbReference>
<comment type="subcellular location">
    <subcellularLocation>
        <location evidence="1 7">Cell membrane</location>
        <topology evidence="1 7">Multi-pass membrane protein</topology>
    </subcellularLocation>
</comment>
<dbReference type="Proteomes" id="UP000297741">
    <property type="component" value="Unassembled WGS sequence"/>
</dbReference>
<feature type="transmembrane region" description="Helical" evidence="7">
    <location>
        <begin position="174"/>
        <end position="193"/>
    </location>
</feature>
<dbReference type="RefSeq" id="WP_135434149.1">
    <property type="nucleotide sequence ID" value="NZ_RPEM01000036.1"/>
</dbReference>
<dbReference type="PANTHER" id="PTHR30193">
    <property type="entry name" value="ABC TRANSPORTER PERMEASE PROTEIN"/>
    <property type="match status" value="1"/>
</dbReference>
<accession>A0ABY2KGH7</accession>
<keyword evidence="3" id="KW-1003">Cell membrane</keyword>
<feature type="domain" description="ABC transmembrane type-1" evidence="8">
    <location>
        <begin position="79"/>
        <end position="291"/>
    </location>
</feature>
<evidence type="ECO:0000259" key="8">
    <source>
        <dbReference type="PROSITE" id="PS50928"/>
    </source>
</evidence>
<keyword evidence="4 7" id="KW-0812">Transmembrane</keyword>
<evidence type="ECO:0000256" key="6">
    <source>
        <dbReference type="ARBA" id="ARBA00023136"/>
    </source>
</evidence>
<reference evidence="9 10" key="1">
    <citation type="submission" date="2018-11" db="EMBL/GenBank/DDBJ databases">
        <title>Tabrizicola sp. isolated from sediment of alpine lake.</title>
        <authorList>
            <person name="Liu Z."/>
        </authorList>
    </citation>
    <scope>NUCLEOTIDE SEQUENCE [LARGE SCALE GENOMIC DNA]</scope>
    <source>
        <strain evidence="9 10">DRYC-M-16</strain>
    </source>
</reference>
<feature type="transmembrane region" description="Helical" evidence="7">
    <location>
        <begin position="21"/>
        <end position="43"/>
    </location>
</feature>
<proteinExistence type="inferred from homology"/>
<keyword evidence="6 7" id="KW-0472">Membrane</keyword>
<dbReference type="EMBL" id="RPEM01000036">
    <property type="protein sequence ID" value="TGD41277.1"/>
    <property type="molecule type" value="Genomic_DNA"/>
</dbReference>
<organism evidence="9 10">
    <name type="scientific">Pseudotabrizicola sediminis</name>
    <dbReference type="NCBI Taxonomy" id="2486418"/>
    <lineage>
        <taxon>Bacteria</taxon>
        <taxon>Pseudomonadati</taxon>
        <taxon>Pseudomonadota</taxon>
        <taxon>Alphaproteobacteria</taxon>
        <taxon>Rhodobacterales</taxon>
        <taxon>Paracoccaceae</taxon>
        <taxon>Pseudotabrizicola</taxon>
    </lineage>
</organism>
<dbReference type="Pfam" id="PF00528">
    <property type="entry name" value="BPD_transp_1"/>
    <property type="match status" value="1"/>
</dbReference>
<feature type="transmembrane region" description="Helical" evidence="7">
    <location>
        <begin position="214"/>
        <end position="235"/>
    </location>
</feature>
<evidence type="ECO:0000256" key="3">
    <source>
        <dbReference type="ARBA" id="ARBA00022475"/>
    </source>
</evidence>
<feature type="transmembrane region" description="Helical" evidence="7">
    <location>
        <begin position="116"/>
        <end position="136"/>
    </location>
</feature>
<dbReference type="PANTHER" id="PTHR30193:SF37">
    <property type="entry name" value="INNER MEMBRANE ABC TRANSPORTER PERMEASE PROTEIN YCJO"/>
    <property type="match status" value="1"/>
</dbReference>
<keyword evidence="2 7" id="KW-0813">Transport</keyword>
<evidence type="ECO:0000256" key="4">
    <source>
        <dbReference type="ARBA" id="ARBA00022692"/>
    </source>
</evidence>
<evidence type="ECO:0000256" key="2">
    <source>
        <dbReference type="ARBA" id="ARBA00022448"/>
    </source>
</evidence>
<dbReference type="CDD" id="cd06261">
    <property type="entry name" value="TM_PBP2"/>
    <property type="match status" value="1"/>
</dbReference>
<comment type="similarity">
    <text evidence="7">Belongs to the binding-protein-dependent transport system permease family.</text>
</comment>
<protein>
    <submittedName>
        <fullName evidence="9">Sugar ABC transporter permease</fullName>
    </submittedName>
</protein>
<evidence type="ECO:0000256" key="7">
    <source>
        <dbReference type="RuleBase" id="RU363032"/>
    </source>
</evidence>
<dbReference type="InterPro" id="IPR000515">
    <property type="entry name" value="MetI-like"/>
</dbReference>
<dbReference type="SUPFAM" id="SSF161098">
    <property type="entry name" value="MetI-like"/>
    <property type="match status" value="1"/>
</dbReference>
<evidence type="ECO:0000256" key="1">
    <source>
        <dbReference type="ARBA" id="ARBA00004651"/>
    </source>
</evidence>
<evidence type="ECO:0000256" key="5">
    <source>
        <dbReference type="ARBA" id="ARBA00022989"/>
    </source>
</evidence>